<keyword evidence="4" id="KW-1185">Reference proteome</keyword>
<dbReference type="GO" id="GO:0043024">
    <property type="term" value="F:ribosomal small subunit binding"/>
    <property type="evidence" value="ECO:0007669"/>
    <property type="project" value="TreeGrafter"/>
</dbReference>
<protein>
    <submittedName>
        <fullName evidence="3">ABC transporter</fullName>
    </submittedName>
</protein>
<evidence type="ECO:0000256" key="1">
    <source>
        <dbReference type="SAM" id="Phobius"/>
    </source>
</evidence>
<dbReference type="GO" id="GO:0005525">
    <property type="term" value="F:GTP binding"/>
    <property type="evidence" value="ECO:0007669"/>
    <property type="project" value="InterPro"/>
</dbReference>
<dbReference type="PANTHER" id="PTHR42698:SF1">
    <property type="entry name" value="GTPASE ERA, MITOCHONDRIAL"/>
    <property type="match status" value="1"/>
</dbReference>
<dbReference type="EMBL" id="POAF01000007">
    <property type="protein sequence ID" value="RBL99616.1"/>
    <property type="molecule type" value="Genomic_DNA"/>
</dbReference>
<evidence type="ECO:0000313" key="4">
    <source>
        <dbReference type="Proteomes" id="UP000252167"/>
    </source>
</evidence>
<comment type="caution">
    <text evidence="3">The sequence shown here is derived from an EMBL/GenBank/DDBJ whole genome shotgun (WGS) entry which is preliminary data.</text>
</comment>
<dbReference type="GO" id="GO:0019843">
    <property type="term" value="F:rRNA binding"/>
    <property type="evidence" value="ECO:0007669"/>
    <property type="project" value="TreeGrafter"/>
</dbReference>
<feature type="transmembrane region" description="Helical" evidence="1">
    <location>
        <begin position="431"/>
        <end position="457"/>
    </location>
</feature>
<evidence type="ECO:0000259" key="2">
    <source>
        <dbReference type="Pfam" id="PF01926"/>
    </source>
</evidence>
<dbReference type="GO" id="GO:0000028">
    <property type="term" value="P:ribosomal small subunit assembly"/>
    <property type="evidence" value="ECO:0007669"/>
    <property type="project" value="TreeGrafter"/>
</dbReference>
<reference evidence="3 4" key="1">
    <citation type="submission" date="2018-01" db="EMBL/GenBank/DDBJ databases">
        <title>Glutamicibacter soli strain NHPC-3 Whole genome sequence and assembly.</title>
        <authorList>
            <person name="Choudhury P."/>
            <person name="Gupta D."/>
            <person name="Sengupta K."/>
            <person name="Jawed A."/>
            <person name="Sultana N."/>
            <person name="Saha P."/>
        </authorList>
    </citation>
    <scope>NUCLEOTIDE SEQUENCE [LARGE SCALE GENOMIC DNA]</scope>
    <source>
        <strain evidence="3 4">NHPC-3</strain>
    </source>
</reference>
<feature type="transmembrane region" description="Helical" evidence="1">
    <location>
        <begin position="469"/>
        <end position="493"/>
    </location>
</feature>
<dbReference type="PANTHER" id="PTHR42698">
    <property type="entry name" value="GTPASE ERA"/>
    <property type="match status" value="1"/>
</dbReference>
<sequence length="547" mass="59275">MSERKVLRAQASLSGQIDSLSEAMKLGESYLDPQTVDFAALVMSRAEARRQLSSDHVVIGLFGATGSGKSSLFNELAGAQLARTGVIRPTTTKTIAAIWNPEGSGELLDWLEVDDRHVVDSMFGATTAPRGTTPSGGLILLDLPDMDSTALEHHEIVERLSGQVDVMVWVLDPQKYADASIHQGYLDGLGSHEGNLLVVLNQIDLIAASDRAAIQKSLTGLLAQDGFRGLEILPASSRTGEGIDALRTRIAKLAENKALSIRRLKADVDQVIHRLVAELGVEQVNLPGKLDQDELEQGIAAAHGVDLIADAAERSYLLRASSHTGWPLTSWVIRFKNDPLKRMNLGRNHEHPELALTSRPPLSVAQSATIKQSVNTYLSKATDGMPVGWSEELRASTTDHLDELDQDIDVAIATTDLAIDKKSWWWPLTKVLQWASIIVALGGALWLGALAVAGYLQFAVPEPPMVEGFPIPTLMLLVGLLLGIVLGIAGSFVNRMVAKMKRKHVHRNLERSVAGVVRQHIVDPVAAHLDQFNSYADLINQAAKKAD</sequence>
<dbReference type="InterPro" id="IPR006073">
    <property type="entry name" value="GTP-bd"/>
</dbReference>
<dbReference type="Proteomes" id="UP000252167">
    <property type="component" value="Unassembled WGS sequence"/>
</dbReference>
<keyword evidence="1" id="KW-0472">Membrane</keyword>
<dbReference type="AlphaFoldDB" id="A0A365YB41"/>
<name>A0A365YB41_9MICC</name>
<dbReference type="SUPFAM" id="SSF52540">
    <property type="entry name" value="P-loop containing nucleoside triphosphate hydrolases"/>
    <property type="match status" value="1"/>
</dbReference>
<dbReference type="InterPro" id="IPR005662">
    <property type="entry name" value="GTPase_Era-like"/>
</dbReference>
<dbReference type="Gene3D" id="3.40.50.300">
    <property type="entry name" value="P-loop containing nucleotide triphosphate hydrolases"/>
    <property type="match status" value="1"/>
</dbReference>
<feature type="domain" description="G" evidence="2">
    <location>
        <begin position="59"/>
        <end position="179"/>
    </location>
</feature>
<dbReference type="GO" id="GO:0005829">
    <property type="term" value="C:cytosol"/>
    <property type="evidence" value="ECO:0007669"/>
    <property type="project" value="TreeGrafter"/>
</dbReference>
<keyword evidence="1" id="KW-0812">Transmembrane</keyword>
<gene>
    <name evidence="3" type="ORF">C1H84_14445</name>
</gene>
<accession>A0A365YB41</accession>
<dbReference type="InterPro" id="IPR027417">
    <property type="entry name" value="P-loop_NTPase"/>
</dbReference>
<organism evidence="3 4">
    <name type="scientific">Glutamicibacter soli</name>
    <dbReference type="NCBI Taxonomy" id="453836"/>
    <lineage>
        <taxon>Bacteria</taxon>
        <taxon>Bacillati</taxon>
        <taxon>Actinomycetota</taxon>
        <taxon>Actinomycetes</taxon>
        <taxon>Micrococcales</taxon>
        <taxon>Micrococcaceae</taxon>
        <taxon>Glutamicibacter</taxon>
    </lineage>
</organism>
<dbReference type="RefSeq" id="WP_113607773.1">
    <property type="nucleotide sequence ID" value="NZ_POAF01000007.1"/>
</dbReference>
<evidence type="ECO:0000313" key="3">
    <source>
        <dbReference type="EMBL" id="RBL99616.1"/>
    </source>
</evidence>
<proteinExistence type="predicted"/>
<dbReference type="Pfam" id="PF01926">
    <property type="entry name" value="MMR_HSR1"/>
    <property type="match status" value="1"/>
</dbReference>
<keyword evidence="1" id="KW-1133">Transmembrane helix</keyword>